<evidence type="ECO:0000313" key="3">
    <source>
        <dbReference type="Proteomes" id="UP000682202"/>
    </source>
</evidence>
<accession>A0A975JWX2</accession>
<keyword evidence="3" id="KW-1185">Reference proteome</keyword>
<organism evidence="2 3">
    <name type="scientific">Mycobacterium spongiae</name>
    <dbReference type="NCBI Taxonomy" id="886343"/>
    <lineage>
        <taxon>Bacteria</taxon>
        <taxon>Bacillati</taxon>
        <taxon>Actinomycetota</taxon>
        <taxon>Actinomycetes</taxon>
        <taxon>Mycobacteriales</taxon>
        <taxon>Mycobacteriaceae</taxon>
        <taxon>Mycobacterium</taxon>
    </lineage>
</organism>
<protein>
    <submittedName>
        <fullName evidence="2">DUF3499 family protein</fullName>
    </submittedName>
</protein>
<dbReference type="Pfam" id="PF12005">
    <property type="entry name" value="DUF3499"/>
    <property type="match status" value="1"/>
</dbReference>
<reference evidence="2" key="1">
    <citation type="submission" date="2019-12" db="EMBL/GenBank/DDBJ databases">
        <title>Mycobacterium spongiae sp. nov.</title>
        <authorList>
            <person name="Stinear T."/>
        </authorList>
    </citation>
    <scope>NUCLEOTIDE SEQUENCE</scope>
    <source>
        <strain evidence="2">FSD4b-SM</strain>
    </source>
</reference>
<dbReference type="InterPro" id="IPR021888">
    <property type="entry name" value="DUF3499"/>
</dbReference>
<feature type="region of interest" description="Disordered" evidence="1">
    <location>
        <begin position="119"/>
        <end position="189"/>
    </location>
</feature>
<name>A0A975JWX2_9MYCO</name>
<dbReference type="AlphaFoldDB" id="A0A975JWX2"/>
<dbReference type="EMBL" id="CP046600">
    <property type="protein sequence ID" value="QUR66619.1"/>
    <property type="molecule type" value="Genomic_DNA"/>
</dbReference>
<dbReference type="Proteomes" id="UP000682202">
    <property type="component" value="Chromosome"/>
</dbReference>
<feature type="compositionally biased region" description="Low complexity" evidence="1">
    <location>
        <begin position="155"/>
        <end position="165"/>
    </location>
</feature>
<evidence type="ECO:0000313" key="2">
    <source>
        <dbReference type="EMBL" id="QUR66619.1"/>
    </source>
</evidence>
<gene>
    <name evidence="2" type="ORF">F6B93_05505</name>
</gene>
<proteinExistence type="predicted"/>
<evidence type="ECO:0000256" key="1">
    <source>
        <dbReference type="SAM" id="MobiDB-lite"/>
    </source>
</evidence>
<dbReference type="KEGG" id="mspg:F6B93_05505"/>
<sequence length="189" mass="19621">MRVSGASAAFRHDSLSVVNVPRRCCRPGCPHHAVATLTFVYSDSTAVIGPLATAREPHSWDLCVGHAGRITAPRGWELVRHAGPLPTHPDEDDLVALADAVREGSSTGMGLSYAAGTGASLDEVPRHPGGDMSTRAGGGTSPWGHGSTDTRFQPAGAQATATTGGVLAPSEHRSGRRRGHLRVLPDPAD</sequence>